<keyword evidence="2" id="KW-1185">Reference proteome</keyword>
<name>A0A0B4I8A5_METGA</name>
<proteinExistence type="predicted"/>
<dbReference type="OrthoDB" id="4961126at2759"/>
<dbReference type="Proteomes" id="UP000031192">
    <property type="component" value="Unassembled WGS sequence"/>
</dbReference>
<reference evidence="1 2" key="1">
    <citation type="journal article" date="2014" name="Proc. Natl. Acad. Sci. U.S.A.">
        <title>Trajectory and genomic determinants of fungal-pathogen speciation and host adaptation.</title>
        <authorList>
            <person name="Hu X."/>
            <person name="Xiao G."/>
            <person name="Zheng P."/>
            <person name="Shang Y."/>
            <person name="Su Y."/>
            <person name="Zhang X."/>
            <person name="Liu X."/>
            <person name="Zhan S."/>
            <person name="St Leger R.J."/>
            <person name="Wang C."/>
        </authorList>
    </citation>
    <scope>NUCLEOTIDE SEQUENCE [LARGE SCALE GENOMIC DNA]</scope>
    <source>
        <strain evidence="1 2">ARSEF 977</strain>
    </source>
</reference>
<comment type="caution">
    <text evidence="1">The sequence shown here is derived from an EMBL/GenBank/DDBJ whole genome shotgun (WGS) entry which is preliminary data.</text>
</comment>
<organism evidence="1 2">
    <name type="scientific">Metarhizium guizhouense (strain ARSEF 977)</name>
    <dbReference type="NCBI Taxonomy" id="1276136"/>
    <lineage>
        <taxon>Eukaryota</taxon>
        <taxon>Fungi</taxon>
        <taxon>Dikarya</taxon>
        <taxon>Ascomycota</taxon>
        <taxon>Pezizomycotina</taxon>
        <taxon>Sordariomycetes</taxon>
        <taxon>Hypocreomycetidae</taxon>
        <taxon>Hypocreales</taxon>
        <taxon>Clavicipitaceae</taxon>
        <taxon>Metarhizium</taxon>
    </lineage>
</organism>
<accession>A0A0B4I8A5</accession>
<evidence type="ECO:0000313" key="2">
    <source>
        <dbReference type="Proteomes" id="UP000031192"/>
    </source>
</evidence>
<protein>
    <submittedName>
        <fullName evidence="1">Uncharacterized protein</fullName>
    </submittedName>
</protein>
<evidence type="ECO:0000313" key="1">
    <source>
        <dbReference type="EMBL" id="KID89569.1"/>
    </source>
</evidence>
<sequence>MFATMPPSDSTQHGNFGDCIARKPCGTRVQRKAPVVVADGETVRLEASPQPIHSSGRQPEAGSLNAILREHRVKRLYVPTIAWTGDQVRLLNMAFEKVDVRISKPQQGPQQQGLGNKLGESVDAEQLREDECHWPSSDAIVATRGLLLEGAERQKLAMRALLAEFGLLQGYSTGADEKARSGTSANGFRSRNVSILKAAKVEFQFGDKTVNHLRPDDIFEMNSGGAQLVAYANFETISIFRKRHSRGRARKLQLIQPAEACEDPYIMGILIGLAQHQQRRGGSQRDCESEGGQRVTLMGIPTREEKRLYVYTTRIPDKFLAKLERPSQRSDCDRVVVKYESISLIEPQRAVRRMWLALRRNLPMLEQPQGWIG</sequence>
<dbReference type="HOGENOM" id="CLU_752436_0_0_1"/>
<gene>
    <name evidence="1" type="ORF">MGU_03616</name>
</gene>
<dbReference type="EMBL" id="AZNH01000008">
    <property type="protein sequence ID" value="KID89569.1"/>
    <property type="molecule type" value="Genomic_DNA"/>
</dbReference>
<dbReference type="AlphaFoldDB" id="A0A0B4I8A5"/>